<dbReference type="PROSITE" id="PS50949">
    <property type="entry name" value="HTH_GNTR"/>
    <property type="match status" value="1"/>
</dbReference>
<dbReference type="InterPro" id="IPR015424">
    <property type="entry name" value="PyrdxlP-dep_Trfase"/>
</dbReference>
<dbReference type="RefSeq" id="WP_345026631.1">
    <property type="nucleotide sequence ID" value="NZ_BAABEY010000005.1"/>
</dbReference>
<dbReference type="SUPFAM" id="SSF46785">
    <property type="entry name" value="Winged helix' DNA-binding domain"/>
    <property type="match status" value="1"/>
</dbReference>
<dbReference type="PANTHER" id="PTHR46577:SF1">
    <property type="entry name" value="HTH-TYPE TRANSCRIPTIONAL REGULATORY PROTEIN GABR"/>
    <property type="match status" value="1"/>
</dbReference>
<dbReference type="InterPro" id="IPR015421">
    <property type="entry name" value="PyrdxlP-dep_Trfase_major"/>
</dbReference>
<dbReference type="InterPro" id="IPR004839">
    <property type="entry name" value="Aminotransferase_I/II_large"/>
</dbReference>
<dbReference type="GO" id="GO:0008483">
    <property type="term" value="F:transaminase activity"/>
    <property type="evidence" value="ECO:0007669"/>
    <property type="project" value="UniProtKB-KW"/>
</dbReference>
<dbReference type="EMBL" id="BAABEY010000005">
    <property type="protein sequence ID" value="GAA4433320.1"/>
    <property type="molecule type" value="Genomic_DNA"/>
</dbReference>
<name>A0ABP8LS00_9BACT</name>
<evidence type="ECO:0000256" key="3">
    <source>
        <dbReference type="ARBA" id="ARBA00023015"/>
    </source>
</evidence>
<accession>A0ABP8LS00</accession>
<keyword evidence="3" id="KW-0805">Transcription regulation</keyword>
<dbReference type="Pfam" id="PF00392">
    <property type="entry name" value="GntR"/>
    <property type="match status" value="1"/>
</dbReference>
<dbReference type="Pfam" id="PF00155">
    <property type="entry name" value="Aminotran_1_2"/>
    <property type="match status" value="1"/>
</dbReference>
<dbReference type="InterPro" id="IPR000524">
    <property type="entry name" value="Tscrpt_reg_HTH_GntR"/>
</dbReference>
<dbReference type="Gene3D" id="3.40.640.10">
    <property type="entry name" value="Type I PLP-dependent aspartate aminotransferase-like (Major domain)"/>
    <property type="match status" value="1"/>
</dbReference>
<dbReference type="InterPro" id="IPR036390">
    <property type="entry name" value="WH_DNA-bd_sf"/>
</dbReference>
<proteinExistence type="inferred from homology"/>
<dbReference type="CDD" id="cd07377">
    <property type="entry name" value="WHTH_GntR"/>
    <property type="match status" value="1"/>
</dbReference>
<evidence type="ECO:0000259" key="6">
    <source>
        <dbReference type="PROSITE" id="PS50949"/>
    </source>
</evidence>
<reference evidence="8" key="1">
    <citation type="journal article" date="2019" name="Int. J. Syst. Evol. Microbiol.">
        <title>The Global Catalogue of Microorganisms (GCM) 10K type strain sequencing project: providing services to taxonomists for standard genome sequencing and annotation.</title>
        <authorList>
            <consortium name="The Broad Institute Genomics Platform"/>
            <consortium name="The Broad Institute Genome Sequencing Center for Infectious Disease"/>
            <person name="Wu L."/>
            <person name="Ma J."/>
        </authorList>
    </citation>
    <scope>NUCLEOTIDE SEQUENCE [LARGE SCALE GENOMIC DNA]</scope>
    <source>
        <strain evidence="8">JCM 31920</strain>
    </source>
</reference>
<keyword evidence="5" id="KW-0804">Transcription</keyword>
<comment type="similarity">
    <text evidence="1">In the C-terminal section; belongs to the class-I pyridoxal-phosphate-dependent aminotransferase family.</text>
</comment>
<evidence type="ECO:0000256" key="2">
    <source>
        <dbReference type="ARBA" id="ARBA00022898"/>
    </source>
</evidence>
<evidence type="ECO:0000256" key="1">
    <source>
        <dbReference type="ARBA" id="ARBA00005384"/>
    </source>
</evidence>
<keyword evidence="7" id="KW-0032">Aminotransferase</keyword>
<dbReference type="InterPro" id="IPR036388">
    <property type="entry name" value="WH-like_DNA-bd_sf"/>
</dbReference>
<evidence type="ECO:0000256" key="5">
    <source>
        <dbReference type="ARBA" id="ARBA00023163"/>
    </source>
</evidence>
<keyword evidence="4" id="KW-0238">DNA-binding</keyword>
<protein>
    <submittedName>
        <fullName evidence="7">PLP-dependent aminotransferase family protein</fullName>
    </submittedName>
</protein>
<evidence type="ECO:0000313" key="7">
    <source>
        <dbReference type="EMBL" id="GAA4433320.1"/>
    </source>
</evidence>
<keyword evidence="7" id="KW-0808">Transferase</keyword>
<keyword evidence="2" id="KW-0663">Pyridoxal phosphate</keyword>
<dbReference type="CDD" id="cd00609">
    <property type="entry name" value="AAT_like"/>
    <property type="match status" value="1"/>
</dbReference>
<comment type="caution">
    <text evidence="7">The sequence shown here is derived from an EMBL/GenBank/DDBJ whole genome shotgun (WGS) entry which is preliminary data.</text>
</comment>
<dbReference type="SMART" id="SM00345">
    <property type="entry name" value="HTH_GNTR"/>
    <property type="match status" value="1"/>
</dbReference>
<keyword evidence="8" id="KW-1185">Reference proteome</keyword>
<sequence>MIRIERTGPPVYLQISRQFINAIQRGALLPGAKLPGTRRLAELLKVHRKTVITAVNELDAQGWIIVKPNVGAFVTDKPPVMKTNTLPGEYQTFRYPKETGFPFPVSSLLERPVTRVAKTLEFTDGQPDIRIAPLDKLGKAYRRVLNRKSGQQHLAYSRVEGNWYYRQQLAAYLNNTRGLPIRPDNILTTRGTQMGIFLASTLLLQPGNLVVVGSTSHYVGNMIFQQMRAKIATVPVDENGISIPALRTLCEKRKVRMLYLTPHHHYPTTVTLSAERRIELLQLAQTFGFIILEDDHDYDFHYDSSPLLPLASADTAGMVVYIGSFCKALAPGLRQGYLVAPENLVGELSKIRRIIDRQGDHVMEQALGEMLAEGEIQRHLKKALRIYRARRDLFCNELERQFGRNLTFTAPPGGLAVWTEWKEPINLLRSSQLSAEMGLHIPQTLLFQNEHLRAMRLGFGSLDEEEIIKALSILSRAVH</sequence>
<dbReference type="Proteomes" id="UP001501508">
    <property type="component" value="Unassembled WGS sequence"/>
</dbReference>
<dbReference type="SUPFAM" id="SSF53383">
    <property type="entry name" value="PLP-dependent transferases"/>
    <property type="match status" value="1"/>
</dbReference>
<dbReference type="Gene3D" id="1.10.10.10">
    <property type="entry name" value="Winged helix-like DNA-binding domain superfamily/Winged helix DNA-binding domain"/>
    <property type="match status" value="1"/>
</dbReference>
<evidence type="ECO:0000256" key="4">
    <source>
        <dbReference type="ARBA" id="ARBA00023125"/>
    </source>
</evidence>
<dbReference type="PANTHER" id="PTHR46577">
    <property type="entry name" value="HTH-TYPE TRANSCRIPTIONAL REGULATORY PROTEIN GABR"/>
    <property type="match status" value="1"/>
</dbReference>
<organism evidence="7 8">
    <name type="scientific">Ravibacter arvi</name>
    <dbReference type="NCBI Taxonomy" id="2051041"/>
    <lineage>
        <taxon>Bacteria</taxon>
        <taxon>Pseudomonadati</taxon>
        <taxon>Bacteroidota</taxon>
        <taxon>Cytophagia</taxon>
        <taxon>Cytophagales</taxon>
        <taxon>Spirosomataceae</taxon>
        <taxon>Ravibacter</taxon>
    </lineage>
</organism>
<feature type="domain" description="HTH gntR-type" evidence="6">
    <location>
        <begin position="9"/>
        <end position="77"/>
    </location>
</feature>
<dbReference type="InterPro" id="IPR051446">
    <property type="entry name" value="HTH_trans_reg/aminotransferase"/>
</dbReference>
<gene>
    <name evidence="7" type="ORF">GCM10023091_06700</name>
</gene>
<evidence type="ECO:0000313" key="8">
    <source>
        <dbReference type="Proteomes" id="UP001501508"/>
    </source>
</evidence>